<protein>
    <submittedName>
        <fullName evidence="13">DH domain-containing protein</fullName>
    </submittedName>
</protein>
<dbReference type="SUPFAM" id="SSF49265">
    <property type="entry name" value="Fibronectin type III"/>
    <property type="match status" value="4"/>
</dbReference>
<feature type="domain" description="Ig-like" evidence="9">
    <location>
        <begin position="2953"/>
        <end position="3059"/>
    </location>
</feature>
<dbReference type="SMART" id="SM00408">
    <property type="entry name" value="IGc2"/>
    <property type="match status" value="3"/>
</dbReference>
<sequence>KDKPERGRYYVSFTVEAFRRRETSPDLVSVEEDETIERVDGDNPDRWVVEAAAPDRCGRLASVCVLDKPVASHYRHTTGKSPREQFRDEVLTISNKQQECLMKRRHALTDLCEEEEGYQLRIKMLRNILERLDGTQFQDDKKLPLPKEMVEATKGMLSHLDRIVSLSESTRAKLQACVMDPPNAATCFLQNESEWAQYSGYLYHLNRWMESFKTILTDPKLNDLFCMTPENDGEECRIDAQHLLEYIFAPRTHLSAYEHLLSCLSRYTSRNGQDTRGLEEAITAVRRLQRRAAEALRLWPFVANIPADGSLGILPSSSAYVDASQLPKPITRMTLVKVNECKGEKRVPALDAEGFLVLNQDKLLFIKGLPSAQNKHEIAWILPLSNIRLRPEGGEDTEDFEIWDVSNSDDSLKLVYTISTPSTTSRQAWLQDIQRTLKNYDIVDYLVDDTLLRAHEEAAAEANQARASLADDTITEATDGITDSFYDADEMLKSKTYDSDAILQSKGEVAYSVNTLDGVCNPFMEQIPEREDKAQEVNQIVITQSIKAEKPFVHRSELQNINSSEGGEMELNIETSTSDLDTYTAEWTFNGVPIDSANMGAYPRIEGNTAYLLVPKVSKKLHEGCYECTLTWPFGMQAIFPFAVVVHEPEADVDPTNKVSELRLKTVEFSKLTVPNEDEEGSVDFHEVEMNLSENQRDKYETEDKPKAVMPEAAESQKLYRVVKMGIIGIDHEPSLKDASLIGGADTTGIEASIASSVVPTNLDEPPAATKSFIQEYMQPTIIRMKEGEPFKLIASEAVGTSSSVWWTMNGRKISGNIFEIQRRPSSVELTKPTLSSYDSGEYTLWVDGRVKANYVLNVEKADEEESRIGEMDVLEKREEASDKKVEEYPLDENKAEVKDQKLRSSSKDEEVDKGKHPIEETIAKHGGVLQLAEGDKFQLSTSIPLDARQLKNNKLWWTKNGKPLVDVDGPTPRSAKFVSKSSYKSPGPTGVELIKKDLVSVEDAATYVLMGEPRIKRGFKPQETAYATIVVSVVEKPKVDVDEVGKELAAAPVAVEEKRDEPGKEVSEGEEAPKEQEVDEIRLKKANDKGEDSEEERIKTKKKSIESEAEPRSLEALQEEEVKSIQEVKEGYLLPEPAVLAGNVVTLTTGDKLELSSLVPLDARQFKNEKLWWTKDGKPFLDVDGITPRSAIFTSKSKPIPPRSTEIKLTKKEPATVEDTAKYVLMGEPRIKRGFKSQETTYTTIIVKVSDKPPNISKEMVESSAELPLSTELKEEEQTKSDYLAATEERMESEEKSRSSQAHDLVETIVEADVGEKKEKRKKKSKSRESEGEDVKRKSKKKKVSEEDVEKLKKAAPMEENFETKPIETVELRCIEANANRRLGHEKIPIPAGEPLCLTVTGIPPEVSSVLWTLNGQPVRSGKRVQRLLEPNPLGKRYDGELMSQLYVDSTVLLDAGDYELTIEPTDLCPIKGHLLIPVEIIPAKKVLAKSRGRLGNRETEEGGEEDVNVLQVQPNLCQPLGFTACEGQSISLVADISVPVDKVPPESVSWSRNGVPLSPDDPSHDFSIQASEKNRDHTSVILHKPAVTLEDVGFYSVAYNPLPTIKEEPLAEAADEEGYGTGWEVDFPELLIFPAEAVPSPTLPKVPIFTKELPKEIRVSEGDTITLDAEIAEPIPGITPMWSVNGHDINPSRTSEYVVWDSGNYFALTIPAVSKHHLGDYELRLTAGQGKEPMSTLCHVRGKSDFGAMLFDTPNRATYVSHGIAPMFTKKLTDLDCLSGETMELTCRVVGDPIPHFFWRHDGEIVESDYHHRIRSYDNTSTLKIFSVEPRDRGTYICSAVNELGKTQTSAKISVDGVTEPLEETEVGTDRIRPPRYGLPRAAPEGLMLESATPTELTICWSPVPPEESGEVVYTVEMSKDNGYFWSPVLTGLGTTRATLPHTIATPLQPIQLRVHAENALGTGPPSQPVLKIPPRASVPNMNAVKPVISSVDLTSVMITWSGPSSEAPFNVSYIVEVREGARGDWKPVASGLKDKTYIYHLKPGVSTMVRIRAYNEFGTSEPSATAIANLPVEHLIPDFAIDPPWVSVIRPDVTHTEKSAHPGLMVHWKEAYLPEYCDDCVSGLKPVYTLEWRKSRTGSWHVVDDCIVDTTTYKLPGYIVRAVQEAPTPSSQSPEIRVICRNDYGSTLPTKSLRLTNFGLPKQLDSESEKLTRPEEALFSLPIIALSDGEERAPLWLTSTDIDDGIGLKWGKTDRYGDDSLHGKYRIECAIMPTSYTTEPEGLWEPVGPRLQPILGDSYCLDLPLHPFAEQRIRLLALTNNGPVSGWLNAYRQIRLPSKRQLLPSPVEGLRARVFQPKEKGEAFSVRLDWNYSDQTEGERILEKQLEPGVFITPQVISYRVEVQENHGKWREIGTVMGSSKTFFVHKTPMSDTTLRYRVIPINRFGEGPEAEAPAVHIPKRLSELQGCVEDLKVLIMAPRSVFLRWRLGDEAIDALESMGRRVVSSSPSATRGMGDSGYEENADLRGLVRYCVERRDAFSSDWYPVATVESLQDELTGKVTLRDCPKEMYGNEYRIIAFLNNQPCAPSRPVRINIKTVELAPDLSYHKAKVDMSKVDEYQITYPEENLEGFFSSNILASTLPQSLEEHLTFDVEAMCGNRKEWEKIATGLPSPVFAWGGVNPLLPYSFRIVGRNQFGVGLPSRATHVDAQVVIPDLSFVVPTVREATGILEGREPPEMRWQTPKMYNLTQTLTPFTYEVQIRRVGSGSASDEWETFREGLKQPRCSLEGLDPTQEYVLRVVAVTNFGRGEPSQPTRKRKSRAGRSSQSMGNHSGLGSSFDSIPPQFEDPSPEVVYVPSGGDLDLRCTLASFNLKNPVQFIWFFNYQEIPNVPKHEQFPSGYFQHVTGGGKSAQLRLFDLDERDFGTYTCKAVNNFGAAVKEFRVVRADAPVITEVPLPIITLPVHHTLLLPCCVDAVPPARITWTRDSKRLTSSHRTWVGGETKSATHLDWSANEGEPELSVLTVDASLRVERCVFQDAGLYTMIAENPAGRAQTSCIVRIEGKDALIVDTWTKLPFLIKSFLFPEKLSPRTITPRWSNIEKHYFVLHQIATGSFSRAHLLIDKKTSREYVGKVYALADPMTRVLGAREFECLNRLHHNNVVEMVDAVVSNDYLVLVTERLSGNHLLDEVVLGHTWTEAAAAILIKELLEAVAHVHEEGIVHLDIQPDNIIFPRGTSSRTAGLEGLMQALSSLSVDTAGAGGRSDLGVISCFVKLTGFSMAQPVGQRTALQVASIMPPALWCPDFAAPELLSITTAPSIDDDSKVCIGFAADVWSVGIIAYLLLFGEHPVVHNADETLKVDDVASMEDRLSELMTDSTEAFEKDVSPEAIDFLRHLLATEPCNRPRAKECLQHPWLAEGSRSARNLENSLSSLKTYQRIYQKRKAIPTGSLCRESFLRFAGRACIEATPARRSVTPPRPSESPMLMEVREDSTQPQRTSSSDGGSPGRGCSIDRDLTSRITTLMIPPEERFGFTGSGTSSLRSSMLHLDVEEYQMNQSPLGSPSPRLDPWRSSGGTGSPSLLSADDSSEPVKRLCDNISKERDEQILPVEPHLCEGPLKSTTKLAPIFSNPLRDSRIDPQTNSVFFSCQLASPPRLPAPELLYQRSNVRKDLEALGMANLVLGGSGTAGGGAGSSVSGSVAAAWYLAGCLLSEAQGVSLGASPDGWLWLRLSDAERGMAGKVVECVVRARHGKAKTRARILLPEPPSPPGRPGILQSASTEVLVGWTCGNDDSCEDFIYRVDVKYPDAKPVASAWRTVGYTVDRRFLISGLQPEQAYRVRVCVRNAVGWSAYSIASSEFRLHSGYSTTVPLLDEEREWILQWRQAAHPFGLSDHPEAMSATASSKLTGTEHAAFRRSPPSGVVKEMIQAGGLFPHPEAVKMLCRTEGLISRGNFGGSAQLLALIRCHPALVERGDLPNQRLEKQPLRLPAFLIARITRLSDASSAESLESQARQQALLLTLLRSTASTPASGGLEGAPLFTQQFGIRSPSLLPQGLCLGWLANDAAKPTAGLALAYWIPGGALLDVLLARGEFTEFSVARWVHQLLSALRWLHIAFHGRLHGRVDFDKVQAARRTSALPDIVLTGVEPIEPWERRADCFTAPELNGGGKCNVLSDLWSVGAFAYILLLAESISNSLADRQTSRTPTPTGEKAIDTEGSERPQKKSSTVTLPGGYRHLARPVVNLKAIKHLSKWGRRFVYNALQLEPMSRGSLDFWLENDWFSLRPEVVKQLTTNTIPSKYLRAFRPAENLYGVVPLFPDESDPLSTM</sequence>
<dbReference type="InterPro" id="IPR001849">
    <property type="entry name" value="PH_domain"/>
</dbReference>
<evidence type="ECO:0000259" key="9">
    <source>
        <dbReference type="PROSITE" id="PS50835"/>
    </source>
</evidence>
<dbReference type="Proteomes" id="UP000282613">
    <property type="component" value="Unassembled WGS sequence"/>
</dbReference>
<reference evidence="13" key="1">
    <citation type="submission" date="2016-03" db="UniProtKB">
        <authorList>
            <consortium name="WormBaseParasite"/>
        </authorList>
    </citation>
    <scope>IDENTIFICATION</scope>
</reference>
<feature type="region of interest" description="Disordered" evidence="5">
    <location>
        <begin position="4201"/>
        <end position="4232"/>
    </location>
</feature>
<dbReference type="PROSITE" id="PS50010">
    <property type="entry name" value="DH_2"/>
    <property type="match status" value="1"/>
</dbReference>
<dbReference type="SMART" id="SM00220">
    <property type="entry name" value="S_TKc"/>
    <property type="match status" value="1"/>
</dbReference>
<evidence type="ECO:0000256" key="3">
    <source>
        <dbReference type="ARBA" id="ARBA00023319"/>
    </source>
</evidence>
<feature type="domain" description="Fibronectin type-III" evidence="10">
    <location>
        <begin position="2723"/>
        <end position="2826"/>
    </location>
</feature>
<evidence type="ECO:0000259" key="6">
    <source>
        <dbReference type="PROSITE" id="PS50003"/>
    </source>
</evidence>
<dbReference type="Pfam" id="PF00047">
    <property type="entry name" value="ig"/>
    <property type="match status" value="1"/>
</dbReference>
<feature type="domain" description="Fibronectin type-III" evidence="10">
    <location>
        <begin position="3771"/>
        <end position="3867"/>
    </location>
</feature>
<keyword evidence="3" id="KW-0393">Immunoglobulin domain</keyword>
<feature type="region of interest" description="Disordered" evidence="5">
    <location>
        <begin position="1863"/>
        <end position="1884"/>
    </location>
</feature>
<feature type="domain" description="Protein kinase" evidence="8">
    <location>
        <begin position="3946"/>
        <end position="4284"/>
    </location>
</feature>
<dbReference type="InterPro" id="IPR007110">
    <property type="entry name" value="Ig-like_dom"/>
</dbReference>
<name>A0A0R3WBX0_TAEAS</name>
<dbReference type="WBParaSite" id="TASK_0000816101-mRNA-1">
    <property type="protein sequence ID" value="TASK_0000816101-mRNA-1"/>
    <property type="gene ID" value="TASK_0000816101"/>
</dbReference>
<feature type="region of interest" description="Disordered" evidence="5">
    <location>
        <begin position="3473"/>
        <end position="3517"/>
    </location>
</feature>
<reference evidence="11 12" key="2">
    <citation type="submission" date="2018-11" db="EMBL/GenBank/DDBJ databases">
        <authorList>
            <consortium name="Pathogen Informatics"/>
        </authorList>
    </citation>
    <scope>NUCLEOTIDE SEQUENCE [LARGE SCALE GENOMIC DNA]</scope>
</reference>
<dbReference type="Gene3D" id="1.10.510.10">
    <property type="entry name" value="Transferase(Phosphotransferase) domain 1"/>
    <property type="match status" value="2"/>
</dbReference>
<dbReference type="InterPro" id="IPR000719">
    <property type="entry name" value="Prot_kinase_dom"/>
</dbReference>
<dbReference type="PANTHER" id="PTHR13817:SF73">
    <property type="entry name" value="FIBRONECTIN TYPE-III DOMAIN-CONTAINING PROTEIN"/>
    <property type="match status" value="1"/>
</dbReference>
<dbReference type="InterPro" id="IPR036116">
    <property type="entry name" value="FN3_sf"/>
</dbReference>
<evidence type="ECO:0000256" key="2">
    <source>
        <dbReference type="ARBA" id="ARBA00022737"/>
    </source>
</evidence>
<dbReference type="PROSITE" id="PS50011">
    <property type="entry name" value="PROTEIN_KINASE_DOM"/>
    <property type="match status" value="2"/>
</dbReference>
<dbReference type="InterPro" id="IPR011009">
    <property type="entry name" value="Kinase-like_dom_sf"/>
</dbReference>
<evidence type="ECO:0000313" key="12">
    <source>
        <dbReference type="Proteomes" id="UP000282613"/>
    </source>
</evidence>
<dbReference type="CDD" id="cd00063">
    <property type="entry name" value="FN3"/>
    <property type="match status" value="6"/>
</dbReference>
<evidence type="ECO:0000259" key="10">
    <source>
        <dbReference type="PROSITE" id="PS50853"/>
    </source>
</evidence>
<dbReference type="Pfam" id="PF07679">
    <property type="entry name" value="I-set"/>
    <property type="match status" value="1"/>
</dbReference>
<feature type="region of interest" description="Disordered" evidence="5">
    <location>
        <begin position="2810"/>
        <end position="2846"/>
    </location>
</feature>
<dbReference type="FunFam" id="2.60.40.10:FF:000080">
    <property type="entry name" value="Myosin light chain kinase, smooth muscle"/>
    <property type="match status" value="1"/>
</dbReference>
<dbReference type="PROSITE" id="PS50853">
    <property type="entry name" value="FN3"/>
    <property type="match status" value="4"/>
</dbReference>
<proteinExistence type="inferred from homology"/>
<dbReference type="InterPro" id="IPR036179">
    <property type="entry name" value="Ig-like_dom_sf"/>
</dbReference>
<comment type="similarity">
    <text evidence="1">Belongs to the protein kinase superfamily. CAMK Ser/Thr protein kinase family.</text>
</comment>
<dbReference type="InterPro" id="IPR013151">
    <property type="entry name" value="Immunoglobulin_dom"/>
</dbReference>
<feature type="domain" description="PH" evidence="6">
    <location>
        <begin position="355"/>
        <end position="438"/>
    </location>
</feature>
<dbReference type="PROSITE" id="PS50835">
    <property type="entry name" value="IG_LIKE"/>
    <property type="match status" value="4"/>
</dbReference>
<dbReference type="Pfam" id="PF00621">
    <property type="entry name" value="RhoGEF"/>
    <property type="match status" value="1"/>
</dbReference>
<feature type="compositionally biased region" description="Basic and acidic residues" evidence="5">
    <location>
        <begin position="1328"/>
        <end position="1337"/>
    </location>
</feature>
<dbReference type="Gene3D" id="3.30.200.20">
    <property type="entry name" value="Phosphorylase Kinase, domain 1"/>
    <property type="match status" value="1"/>
</dbReference>
<feature type="domain" description="Ig-like" evidence="9">
    <location>
        <begin position="1646"/>
        <end position="1737"/>
    </location>
</feature>
<dbReference type="Pfam" id="PF00041">
    <property type="entry name" value="fn3"/>
    <property type="match status" value="1"/>
</dbReference>
<accession>A0A0R3WBX0</accession>
<dbReference type="GO" id="GO:0005085">
    <property type="term" value="F:guanyl-nucleotide exchange factor activity"/>
    <property type="evidence" value="ECO:0007669"/>
    <property type="project" value="InterPro"/>
</dbReference>
<evidence type="ECO:0000313" key="13">
    <source>
        <dbReference type="WBParaSite" id="TASK_0000816101-mRNA-1"/>
    </source>
</evidence>
<feature type="domain" description="Ig-like" evidence="9">
    <location>
        <begin position="1768"/>
        <end position="1856"/>
    </location>
</feature>
<evidence type="ECO:0000259" key="7">
    <source>
        <dbReference type="PROSITE" id="PS50010"/>
    </source>
</evidence>
<feature type="compositionally biased region" description="Basic and acidic residues" evidence="5">
    <location>
        <begin position="1345"/>
        <end position="1354"/>
    </location>
</feature>
<dbReference type="InterPro" id="IPR050964">
    <property type="entry name" value="Striated_Muscle_Regulatory"/>
</dbReference>
<feature type="compositionally biased region" description="Polar residues" evidence="5">
    <location>
        <begin position="2826"/>
        <end position="2843"/>
    </location>
</feature>
<evidence type="ECO:0000256" key="1">
    <source>
        <dbReference type="ARBA" id="ARBA00006692"/>
    </source>
</evidence>
<dbReference type="GO" id="GO:0005524">
    <property type="term" value="F:ATP binding"/>
    <property type="evidence" value="ECO:0007669"/>
    <property type="project" value="InterPro"/>
</dbReference>
<dbReference type="InterPro" id="IPR003599">
    <property type="entry name" value="Ig_sub"/>
</dbReference>
<keyword evidence="2" id="KW-0677">Repeat</keyword>
<dbReference type="Gene3D" id="2.60.40.10">
    <property type="entry name" value="Immunoglobulins"/>
    <property type="match status" value="9"/>
</dbReference>
<dbReference type="SUPFAM" id="SSF48726">
    <property type="entry name" value="Immunoglobulin"/>
    <property type="match status" value="6"/>
</dbReference>
<dbReference type="SUPFAM" id="SSF48065">
    <property type="entry name" value="DBL homology domain (DH-domain)"/>
    <property type="match status" value="1"/>
</dbReference>
<dbReference type="OrthoDB" id="190835at2759"/>
<dbReference type="CDD" id="cd00096">
    <property type="entry name" value="Ig"/>
    <property type="match status" value="2"/>
</dbReference>
<dbReference type="Pfam" id="PF00069">
    <property type="entry name" value="Pkinase"/>
    <property type="match status" value="1"/>
</dbReference>
<dbReference type="InterPro" id="IPR003598">
    <property type="entry name" value="Ig_sub2"/>
</dbReference>
<feature type="region of interest" description="Disordered" evidence="5">
    <location>
        <begin position="1053"/>
        <end position="1117"/>
    </location>
</feature>
<dbReference type="GO" id="GO:0004714">
    <property type="term" value="F:transmembrane receptor protein tyrosine kinase activity"/>
    <property type="evidence" value="ECO:0007669"/>
    <property type="project" value="UniProtKB-EC"/>
</dbReference>
<feature type="domain" description="DH" evidence="7">
    <location>
        <begin position="103"/>
        <end position="295"/>
    </location>
</feature>
<dbReference type="InterPro" id="IPR013783">
    <property type="entry name" value="Ig-like_fold"/>
</dbReference>
<feature type="compositionally biased region" description="Polar residues" evidence="5">
    <location>
        <begin position="3496"/>
        <end position="3506"/>
    </location>
</feature>
<dbReference type="SUPFAM" id="SSF56112">
    <property type="entry name" value="Protein kinase-like (PK-like)"/>
    <property type="match status" value="2"/>
</dbReference>
<dbReference type="Gene3D" id="1.20.900.10">
    <property type="entry name" value="Dbl homology (DH) domain"/>
    <property type="match status" value="1"/>
</dbReference>
<gene>
    <name evidence="11" type="ORF">TASK_LOCUS8162</name>
</gene>
<feature type="compositionally biased region" description="Basic and acidic residues" evidence="5">
    <location>
        <begin position="1104"/>
        <end position="1114"/>
    </location>
</feature>
<evidence type="ECO:0000256" key="5">
    <source>
        <dbReference type="SAM" id="MobiDB-lite"/>
    </source>
</evidence>
<evidence type="ECO:0000313" key="11">
    <source>
        <dbReference type="EMBL" id="VDK39668.1"/>
    </source>
</evidence>
<organism evidence="13">
    <name type="scientific">Taenia asiatica</name>
    <name type="common">Asian tapeworm</name>
    <dbReference type="NCBI Taxonomy" id="60517"/>
    <lineage>
        <taxon>Eukaryota</taxon>
        <taxon>Metazoa</taxon>
        <taxon>Spiralia</taxon>
        <taxon>Lophotrochozoa</taxon>
        <taxon>Platyhelminthes</taxon>
        <taxon>Cestoda</taxon>
        <taxon>Eucestoda</taxon>
        <taxon>Cyclophyllidea</taxon>
        <taxon>Taeniidae</taxon>
        <taxon>Taenia</taxon>
    </lineage>
</organism>
<feature type="compositionally biased region" description="Basic and acidic residues" evidence="5">
    <location>
        <begin position="4214"/>
        <end position="4225"/>
    </location>
</feature>
<dbReference type="PROSITE" id="PS50003">
    <property type="entry name" value="PH_DOMAIN"/>
    <property type="match status" value="1"/>
</dbReference>
<dbReference type="InterPro" id="IPR013098">
    <property type="entry name" value="Ig_I-set"/>
</dbReference>
<dbReference type="InterPro" id="IPR003961">
    <property type="entry name" value="FN3_dom"/>
</dbReference>
<feature type="domain" description="Fibronectin type-III" evidence="10">
    <location>
        <begin position="1885"/>
        <end position="1979"/>
    </location>
</feature>
<feature type="domain" description="Protein kinase" evidence="8">
    <location>
        <begin position="3107"/>
        <end position="3419"/>
    </location>
</feature>
<feature type="compositionally biased region" description="Polar residues" evidence="5">
    <location>
        <begin position="4201"/>
        <end position="4210"/>
    </location>
</feature>
<dbReference type="SMART" id="SM00060">
    <property type="entry name" value="FN3"/>
    <property type="match status" value="6"/>
</dbReference>
<evidence type="ECO:0000259" key="8">
    <source>
        <dbReference type="PROSITE" id="PS50011"/>
    </source>
</evidence>
<feature type="compositionally biased region" description="Basic and acidic residues" evidence="5">
    <location>
        <begin position="1288"/>
        <end position="1299"/>
    </location>
</feature>
<feature type="region of interest" description="Disordered" evidence="5">
    <location>
        <begin position="1254"/>
        <end position="1354"/>
    </location>
</feature>
<dbReference type="EMBL" id="UYRS01018740">
    <property type="protein sequence ID" value="VDK39668.1"/>
    <property type="molecule type" value="Genomic_DNA"/>
</dbReference>
<dbReference type="InterPro" id="IPR000219">
    <property type="entry name" value="DH_dom"/>
</dbReference>
<feature type="domain" description="Ig-like" evidence="9">
    <location>
        <begin position="2847"/>
        <end position="2948"/>
    </location>
</feature>
<keyword evidence="12" id="KW-1185">Reference proteome</keyword>
<feature type="region of interest" description="Disordered" evidence="5">
    <location>
        <begin position="3558"/>
        <end position="3594"/>
    </location>
</feature>
<evidence type="ECO:0000256" key="4">
    <source>
        <dbReference type="ARBA" id="ARBA00051243"/>
    </source>
</evidence>
<dbReference type="STRING" id="60517.A0A0R3WBX0"/>
<comment type="catalytic activity">
    <reaction evidence="4">
        <text>L-tyrosyl-[protein] + ATP = O-phospho-L-tyrosyl-[protein] + ADP + H(+)</text>
        <dbReference type="Rhea" id="RHEA:10596"/>
        <dbReference type="Rhea" id="RHEA-COMP:10136"/>
        <dbReference type="Rhea" id="RHEA-COMP:20101"/>
        <dbReference type="ChEBI" id="CHEBI:15378"/>
        <dbReference type="ChEBI" id="CHEBI:30616"/>
        <dbReference type="ChEBI" id="CHEBI:46858"/>
        <dbReference type="ChEBI" id="CHEBI:61978"/>
        <dbReference type="ChEBI" id="CHEBI:456216"/>
        <dbReference type="EC" id="2.7.10.1"/>
    </reaction>
</comment>
<feature type="compositionally biased region" description="Basic and acidic residues" evidence="5">
    <location>
        <begin position="1056"/>
        <end position="1091"/>
    </location>
</feature>
<dbReference type="InterPro" id="IPR035899">
    <property type="entry name" value="DBL_dom_sf"/>
</dbReference>
<dbReference type="PANTHER" id="PTHR13817">
    <property type="entry name" value="TITIN"/>
    <property type="match status" value="1"/>
</dbReference>
<feature type="domain" description="Fibronectin type-III" evidence="10">
    <location>
        <begin position="1985"/>
        <end position="2076"/>
    </location>
</feature>
<dbReference type="SMART" id="SM00409">
    <property type="entry name" value="IG"/>
    <property type="match status" value="9"/>
</dbReference>